<comment type="caution">
    <text evidence="1">The sequence shown here is derived from an EMBL/GenBank/DDBJ whole genome shotgun (WGS) entry which is preliminary data.</text>
</comment>
<dbReference type="AlphaFoldDB" id="A0AAV1ZUT2"/>
<evidence type="ECO:0000313" key="1">
    <source>
        <dbReference type="EMBL" id="CAL1275590.1"/>
    </source>
</evidence>
<keyword evidence="2" id="KW-1185">Reference proteome</keyword>
<reference evidence="1 2" key="1">
    <citation type="submission" date="2024-04" db="EMBL/GenBank/DDBJ databases">
        <authorList>
            <person name="Rising A."/>
            <person name="Reimegard J."/>
            <person name="Sonavane S."/>
            <person name="Akerstrom W."/>
            <person name="Nylinder S."/>
            <person name="Hedman E."/>
            <person name="Kallberg Y."/>
        </authorList>
    </citation>
    <scope>NUCLEOTIDE SEQUENCE [LARGE SCALE GENOMIC DNA]</scope>
</reference>
<accession>A0AAV1ZUT2</accession>
<organism evidence="1 2">
    <name type="scientific">Larinioides sclopetarius</name>
    <dbReference type="NCBI Taxonomy" id="280406"/>
    <lineage>
        <taxon>Eukaryota</taxon>
        <taxon>Metazoa</taxon>
        <taxon>Ecdysozoa</taxon>
        <taxon>Arthropoda</taxon>
        <taxon>Chelicerata</taxon>
        <taxon>Arachnida</taxon>
        <taxon>Araneae</taxon>
        <taxon>Araneomorphae</taxon>
        <taxon>Entelegynae</taxon>
        <taxon>Araneoidea</taxon>
        <taxon>Araneidae</taxon>
        <taxon>Larinioides</taxon>
    </lineage>
</organism>
<protein>
    <submittedName>
        <fullName evidence="1">Uncharacterized protein</fullName>
    </submittedName>
</protein>
<name>A0AAV1ZUT2_9ARAC</name>
<evidence type="ECO:0000313" key="2">
    <source>
        <dbReference type="Proteomes" id="UP001497382"/>
    </source>
</evidence>
<gene>
    <name evidence="1" type="ORF">LARSCL_LOCUS8164</name>
</gene>
<dbReference type="EMBL" id="CAXIEN010000085">
    <property type="protein sequence ID" value="CAL1275590.1"/>
    <property type="molecule type" value="Genomic_DNA"/>
</dbReference>
<proteinExistence type="predicted"/>
<dbReference type="Proteomes" id="UP001497382">
    <property type="component" value="Unassembled WGS sequence"/>
</dbReference>
<sequence length="112" mass="12862">MPWRRRLAIFHQTRFAEVETSEGTSVQELVYATHIPTSHNGTYWPNRWALNARTVLTHFTKCMHRTRVHSSKPNSSPSLPVTPNCKQWCIGSSDSEVLQSWIIFLFYGMGPG</sequence>